<keyword evidence="5" id="KW-1185">Reference proteome</keyword>
<dbReference type="GeneTree" id="ENSGT00940000173697"/>
<organism evidence="4 5">
    <name type="scientific">Ciona savignyi</name>
    <name type="common">Pacific transparent sea squirt</name>
    <dbReference type="NCBI Taxonomy" id="51511"/>
    <lineage>
        <taxon>Eukaryota</taxon>
        <taxon>Metazoa</taxon>
        <taxon>Chordata</taxon>
        <taxon>Tunicata</taxon>
        <taxon>Ascidiacea</taxon>
        <taxon>Phlebobranchia</taxon>
        <taxon>Cionidae</taxon>
        <taxon>Ciona</taxon>
    </lineage>
</organism>
<dbReference type="AlphaFoldDB" id="H2YT56"/>
<dbReference type="HOGENOM" id="CLU_1363118_0_0_1"/>
<dbReference type="InterPro" id="IPR000519">
    <property type="entry name" value="P_trefoil_dom"/>
</dbReference>
<comment type="caution">
    <text evidence="2">Lacks conserved residue(s) required for the propagation of feature annotation.</text>
</comment>
<evidence type="ECO:0000256" key="2">
    <source>
        <dbReference type="PROSITE-ProRule" id="PRU00779"/>
    </source>
</evidence>
<dbReference type="PROSITE" id="PS51448">
    <property type="entry name" value="P_TREFOIL_2"/>
    <property type="match status" value="1"/>
</dbReference>
<keyword evidence="1 2" id="KW-1015">Disulfide bond</keyword>
<evidence type="ECO:0000313" key="5">
    <source>
        <dbReference type="Proteomes" id="UP000007875"/>
    </source>
</evidence>
<dbReference type="Gene3D" id="4.10.110.10">
    <property type="entry name" value="Spasmolytic Protein, domain 1"/>
    <property type="match status" value="1"/>
</dbReference>
<sequence length="201" mass="21753">MSDAPVCHYGPTSSRYVDITRLIVPWNPFYQEAVIKIFDSVFNNAINYQQQAVCAFTVAISVIAKQCGWESITKKECQLVGCCYDDTRKYCAYPQQNVLANFNIQEYYPELIARPGESTTCPSSNGLQNGNLGLLGGLSGLGGVGLPGIPGPGLPRFNPSMFNRLPCQSTNTTTVFNTLLTCPSIGCCINTMAFLPGISGL</sequence>
<feature type="domain" description="P-type" evidence="3">
    <location>
        <begin position="52"/>
        <end position="95"/>
    </location>
</feature>
<evidence type="ECO:0000256" key="1">
    <source>
        <dbReference type="ARBA" id="ARBA00023157"/>
    </source>
</evidence>
<name>H2YT56_CIOSA</name>
<dbReference type="SUPFAM" id="SSF57492">
    <property type="entry name" value="Trefoil"/>
    <property type="match status" value="1"/>
</dbReference>
<dbReference type="InterPro" id="IPR044913">
    <property type="entry name" value="P_trefoil_dom_sf"/>
</dbReference>
<accession>H2YT56</accession>
<proteinExistence type="predicted"/>
<reference evidence="4" key="2">
    <citation type="submission" date="2025-08" db="UniProtKB">
        <authorList>
            <consortium name="Ensembl"/>
        </authorList>
    </citation>
    <scope>IDENTIFICATION</scope>
</reference>
<protein>
    <recommendedName>
        <fullName evidence="3">P-type domain-containing protein</fullName>
    </recommendedName>
</protein>
<feature type="disulfide bond" evidence="2">
    <location>
        <begin position="67"/>
        <end position="82"/>
    </location>
</feature>
<evidence type="ECO:0000259" key="3">
    <source>
        <dbReference type="PROSITE" id="PS51448"/>
    </source>
</evidence>
<reference evidence="4" key="3">
    <citation type="submission" date="2025-09" db="UniProtKB">
        <authorList>
            <consortium name="Ensembl"/>
        </authorList>
    </citation>
    <scope>IDENTIFICATION</scope>
</reference>
<reference evidence="5" key="1">
    <citation type="submission" date="2003-08" db="EMBL/GenBank/DDBJ databases">
        <authorList>
            <person name="Birren B."/>
            <person name="Nusbaum C."/>
            <person name="Abebe A."/>
            <person name="Abouelleil A."/>
            <person name="Adekoya E."/>
            <person name="Ait-zahra M."/>
            <person name="Allen N."/>
            <person name="Allen T."/>
            <person name="An P."/>
            <person name="Anderson M."/>
            <person name="Anderson S."/>
            <person name="Arachchi H."/>
            <person name="Armbruster J."/>
            <person name="Bachantsang P."/>
            <person name="Baldwin J."/>
            <person name="Barry A."/>
            <person name="Bayul T."/>
            <person name="Blitshsteyn B."/>
            <person name="Bloom T."/>
            <person name="Blye J."/>
            <person name="Boguslavskiy L."/>
            <person name="Borowsky M."/>
            <person name="Boukhgalter B."/>
            <person name="Brunache A."/>
            <person name="Butler J."/>
            <person name="Calixte N."/>
            <person name="Calvo S."/>
            <person name="Camarata J."/>
            <person name="Campo K."/>
            <person name="Chang J."/>
            <person name="Cheshatsang Y."/>
            <person name="Citroen M."/>
            <person name="Collymore A."/>
            <person name="Considine T."/>
            <person name="Cook A."/>
            <person name="Cooke P."/>
            <person name="Corum B."/>
            <person name="Cuomo C."/>
            <person name="David R."/>
            <person name="Dawoe T."/>
            <person name="Degray S."/>
            <person name="Dodge S."/>
            <person name="Dooley K."/>
            <person name="Dorje P."/>
            <person name="Dorjee K."/>
            <person name="Dorris L."/>
            <person name="Duffey N."/>
            <person name="Dupes A."/>
            <person name="Elkins T."/>
            <person name="Engels R."/>
            <person name="Erickson J."/>
            <person name="Farina A."/>
            <person name="Faro S."/>
            <person name="Ferreira P."/>
            <person name="Fischer H."/>
            <person name="Fitzgerald M."/>
            <person name="Foley K."/>
            <person name="Gage D."/>
            <person name="Galagan J."/>
            <person name="Gearin G."/>
            <person name="Gnerre S."/>
            <person name="Gnirke A."/>
            <person name="Goyette A."/>
            <person name="Graham J."/>
            <person name="Grandbois E."/>
            <person name="Gyaltsen K."/>
            <person name="Hafez N."/>
            <person name="Hagopian D."/>
            <person name="Hagos B."/>
            <person name="Hall J."/>
            <person name="Hatcher B."/>
            <person name="Heller A."/>
            <person name="Higgins H."/>
            <person name="Honan T."/>
            <person name="Horn A."/>
            <person name="Houde N."/>
            <person name="Hughes L."/>
            <person name="Hulme W."/>
            <person name="Husby E."/>
            <person name="Iliev I."/>
            <person name="Jaffe D."/>
            <person name="Jones C."/>
            <person name="Kamal M."/>
            <person name="Kamat A."/>
            <person name="Kamvysselis M."/>
            <person name="Karlsson E."/>
            <person name="Kells C."/>
            <person name="Kieu A."/>
            <person name="Kisner P."/>
            <person name="Kodira C."/>
            <person name="Kulbokas E."/>
            <person name="Labutti K."/>
            <person name="Lama D."/>
            <person name="Landers T."/>
            <person name="Leger J."/>
            <person name="Levine S."/>
            <person name="Lewis D."/>
            <person name="Lewis T."/>
            <person name="Lindblad-toh K."/>
            <person name="Liu X."/>
            <person name="Lokyitsang T."/>
            <person name="Lokyitsang Y."/>
            <person name="Lucien O."/>
            <person name="Lui A."/>
            <person name="Ma L.J."/>
            <person name="Mabbitt R."/>
            <person name="Macdonald J."/>
            <person name="Maclean C."/>
            <person name="Major J."/>
            <person name="Manning J."/>
            <person name="Marabella R."/>
            <person name="Maru K."/>
            <person name="Matthews C."/>
            <person name="Mauceli E."/>
            <person name="Mccarthy M."/>
            <person name="Mcdonough S."/>
            <person name="Mcghee T."/>
            <person name="Meldrim J."/>
            <person name="Meneus L."/>
            <person name="Mesirov J."/>
            <person name="Mihalev A."/>
            <person name="Mihova T."/>
            <person name="Mikkelsen T."/>
            <person name="Mlenga V."/>
            <person name="Moru K."/>
            <person name="Mozes J."/>
            <person name="Mulrain L."/>
            <person name="Munson G."/>
            <person name="Naylor J."/>
            <person name="Newes C."/>
            <person name="Nguyen C."/>
            <person name="Nguyen N."/>
            <person name="Nguyen T."/>
            <person name="Nicol R."/>
            <person name="Nielsen C."/>
            <person name="Nizzari M."/>
            <person name="Norbu C."/>
            <person name="Norbu N."/>
            <person name="O'donnell P."/>
            <person name="Okoawo O."/>
            <person name="O'leary S."/>
            <person name="Omotosho B."/>
            <person name="O'neill K."/>
            <person name="Osman S."/>
            <person name="Parker S."/>
            <person name="Perrin D."/>
            <person name="Phunkhang P."/>
            <person name="Piqani B."/>
            <person name="Purcell S."/>
            <person name="Rachupka T."/>
            <person name="Ramasamy U."/>
            <person name="Rameau R."/>
            <person name="Ray V."/>
            <person name="Raymond C."/>
            <person name="Retta R."/>
            <person name="Richardson S."/>
            <person name="Rise C."/>
            <person name="Rodriguez J."/>
            <person name="Rogers J."/>
            <person name="Rogov P."/>
            <person name="Rutman M."/>
            <person name="Schupbach R."/>
            <person name="Seaman C."/>
            <person name="Settipalli S."/>
            <person name="Sharpe T."/>
            <person name="Sheridan J."/>
            <person name="Sherpa N."/>
            <person name="Shi J."/>
            <person name="Smirnov S."/>
            <person name="Smith C."/>
            <person name="Sougnez C."/>
            <person name="Spencer B."/>
            <person name="Stalker J."/>
            <person name="Stange-thomann N."/>
            <person name="Stavropoulos S."/>
            <person name="Stetson K."/>
            <person name="Stone C."/>
            <person name="Stone S."/>
            <person name="Stubbs M."/>
            <person name="Talamas J."/>
            <person name="Tchuinga P."/>
            <person name="Tenzing P."/>
            <person name="Tesfaye S."/>
            <person name="Theodore J."/>
            <person name="Thoulutsang Y."/>
            <person name="Topham K."/>
            <person name="Towey S."/>
            <person name="Tsamla T."/>
            <person name="Tsomo N."/>
            <person name="Vallee D."/>
            <person name="Vassiliev H."/>
            <person name="Venkataraman V."/>
            <person name="Vinson J."/>
            <person name="Vo A."/>
            <person name="Wade C."/>
            <person name="Wang S."/>
            <person name="Wangchuk T."/>
            <person name="Wangdi T."/>
            <person name="Whittaker C."/>
            <person name="Wilkinson J."/>
            <person name="Wu Y."/>
            <person name="Wyman D."/>
            <person name="Yadav S."/>
            <person name="Yang S."/>
            <person name="Yang X."/>
            <person name="Yeager S."/>
            <person name="Yee E."/>
            <person name="Young G."/>
            <person name="Zainoun J."/>
            <person name="Zembeck L."/>
            <person name="Zimmer A."/>
            <person name="Zody M."/>
            <person name="Lander E."/>
        </authorList>
    </citation>
    <scope>NUCLEOTIDE SEQUENCE [LARGE SCALE GENOMIC DNA]</scope>
</reference>
<evidence type="ECO:0000313" key="4">
    <source>
        <dbReference type="Ensembl" id="ENSCSAVP00000008516.1"/>
    </source>
</evidence>
<dbReference type="Ensembl" id="ENSCSAVT00000008626.1">
    <property type="protein sequence ID" value="ENSCSAVP00000008516.1"/>
    <property type="gene ID" value="ENSCSAVG00000005057.1"/>
</dbReference>
<dbReference type="Proteomes" id="UP000007875">
    <property type="component" value="Unassembled WGS sequence"/>
</dbReference>